<evidence type="ECO:0000313" key="5">
    <source>
        <dbReference type="Proteomes" id="UP000287247"/>
    </source>
</evidence>
<comment type="caution">
    <text evidence="4">The sequence shown here is derived from an EMBL/GenBank/DDBJ whole genome shotgun (WGS) entry which is preliminary data.</text>
</comment>
<feature type="domain" description="Sulfotransferase" evidence="3">
    <location>
        <begin position="30"/>
        <end position="157"/>
    </location>
</feature>
<dbReference type="PANTHER" id="PTHR10605">
    <property type="entry name" value="HEPARAN SULFATE SULFOTRANSFERASE"/>
    <property type="match status" value="1"/>
</dbReference>
<dbReference type="GO" id="GO:0008146">
    <property type="term" value="F:sulfotransferase activity"/>
    <property type="evidence" value="ECO:0007669"/>
    <property type="project" value="InterPro"/>
</dbReference>
<organism evidence="4 5">
    <name type="scientific">Aphanothece sacrum FPU1</name>
    <dbReference type="NCBI Taxonomy" id="1920663"/>
    <lineage>
        <taxon>Bacteria</taxon>
        <taxon>Bacillati</taxon>
        <taxon>Cyanobacteriota</taxon>
        <taxon>Cyanophyceae</taxon>
        <taxon>Oscillatoriophycideae</taxon>
        <taxon>Chroococcales</taxon>
        <taxon>Aphanothecaceae</taxon>
        <taxon>Aphanothece</taxon>
    </lineage>
</organism>
<dbReference type="InterPro" id="IPR027417">
    <property type="entry name" value="P-loop_NTPase"/>
</dbReference>
<dbReference type="Gene3D" id="3.40.50.300">
    <property type="entry name" value="P-loop containing nucleotide triphosphate hydrolases"/>
    <property type="match status" value="1"/>
</dbReference>
<dbReference type="InterPro" id="IPR037359">
    <property type="entry name" value="NST/OST"/>
</dbReference>
<keyword evidence="5" id="KW-1185">Reference proteome</keyword>
<evidence type="ECO:0000256" key="2">
    <source>
        <dbReference type="ARBA" id="ARBA00023180"/>
    </source>
</evidence>
<gene>
    <name evidence="4" type="ORF">AsFPU1_2776</name>
</gene>
<accession>A0A401IJ86</accession>
<name>A0A401IJ86_APHSA</name>
<protein>
    <submittedName>
        <fullName evidence="4">Sulfotransferase</fullName>
    </submittedName>
</protein>
<dbReference type="EMBL" id="BDQK01000013">
    <property type="protein sequence ID" value="GBF81363.1"/>
    <property type="molecule type" value="Genomic_DNA"/>
</dbReference>
<proteinExistence type="predicted"/>
<dbReference type="Pfam" id="PF00685">
    <property type="entry name" value="Sulfotransfer_1"/>
    <property type="match status" value="1"/>
</dbReference>
<dbReference type="Proteomes" id="UP000287247">
    <property type="component" value="Unassembled WGS sequence"/>
</dbReference>
<evidence type="ECO:0000259" key="3">
    <source>
        <dbReference type="Pfam" id="PF00685"/>
    </source>
</evidence>
<dbReference type="PANTHER" id="PTHR10605:SF56">
    <property type="entry name" value="BIFUNCTIONAL HEPARAN SULFATE N-DEACETYLASE_N-SULFOTRANSFERASE"/>
    <property type="match status" value="1"/>
</dbReference>
<sequence length="197" mass="23773">MGNRLTFEASPNYLYYEFVPERIKKDLGILKMIAILREPVSRAYSGWQMFHSFENIDNAHLKPFFDKRNFSEAVEEEFQSDFDYNKYPFRYDYVGRGRYVEQLENYCHHFGKENLLVLNFTDIHKNIPLILDQVCKFLNLNPFPEEIIQKIQTEKYNSGKYKSDKTPEDEQTIENLKSYFAPYNEKLYDFLGNRYNW</sequence>
<reference evidence="5" key="1">
    <citation type="submission" date="2017-05" db="EMBL/GenBank/DDBJ databases">
        <title>Physiological properties and genetic analysis related to exopolysaccharide production of fresh-water unicellular cyanobacterium Aphanothece sacrum, Suizenji Nori, that has been cultured as a food source in Japan.</title>
        <authorList>
            <person name="Kanesaki Y."/>
            <person name="Yoshikawa S."/>
            <person name="Ohki K."/>
        </authorList>
    </citation>
    <scope>NUCLEOTIDE SEQUENCE [LARGE SCALE GENOMIC DNA]</scope>
    <source>
        <strain evidence="5">FPU1</strain>
    </source>
</reference>
<dbReference type="RefSeq" id="WP_227873590.1">
    <property type="nucleotide sequence ID" value="NZ_BDQK01000013.1"/>
</dbReference>
<keyword evidence="2" id="KW-0325">Glycoprotein</keyword>
<dbReference type="AlphaFoldDB" id="A0A401IJ86"/>
<keyword evidence="1 4" id="KW-0808">Transferase</keyword>
<evidence type="ECO:0000256" key="1">
    <source>
        <dbReference type="ARBA" id="ARBA00022679"/>
    </source>
</evidence>
<dbReference type="SUPFAM" id="SSF52540">
    <property type="entry name" value="P-loop containing nucleoside triphosphate hydrolases"/>
    <property type="match status" value="1"/>
</dbReference>
<evidence type="ECO:0000313" key="4">
    <source>
        <dbReference type="EMBL" id="GBF81363.1"/>
    </source>
</evidence>
<dbReference type="InterPro" id="IPR000863">
    <property type="entry name" value="Sulfotransferase_dom"/>
</dbReference>